<dbReference type="InterPro" id="IPR020835">
    <property type="entry name" value="Catalase_sf"/>
</dbReference>
<protein>
    <recommendedName>
        <fullName evidence="9">Catalase core domain-containing protein</fullName>
    </recommendedName>
</protein>
<dbReference type="InterPro" id="IPR018028">
    <property type="entry name" value="Catalase"/>
</dbReference>
<keyword evidence="11" id="KW-1185">Reference proteome</keyword>
<dbReference type="Gene3D" id="2.40.180.10">
    <property type="entry name" value="Catalase core domain"/>
    <property type="match status" value="2"/>
</dbReference>
<dbReference type="GeneID" id="106665783"/>
<evidence type="ECO:0000256" key="4">
    <source>
        <dbReference type="ARBA" id="ARBA00022723"/>
    </source>
</evidence>
<proteinExistence type="inferred from homology"/>
<organism evidence="10 11">
    <name type="scientific">Cimex lectularius</name>
    <name type="common">Bed bug</name>
    <name type="synonym">Acanthia lectularia</name>
    <dbReference type="NCBI Taxonomy" id="79782"/>
    <lineage>
        <taxon>Eukaryota</taxon>
        <taxon>Metazoa</taxon>
        <taxon>Ecdysozoa</taxon>
        <taxon>Arthropoda</taxon>
        <taxon>Hexapoda</taxon>
        <taxon>Insecta</taxon>
        <taxon>Pterygota</taxon>
        <taxon>Neoptera</taxon>
        <taxon>Paraneoptera</taxon>
        <taxon>Hemiptera</taxon>
        <taxon>Heteroptera</taxon>
        <taxon>Panheteroptera</taxon>
        <taxon>Cimicomorpha</taxon>
        <taxon>Cimicidae</taxon>
        <taxon>Cimex</taxon>
    </lineage>
</organism>
<dbReference type="PIRSF" id="PIRSF038928">
    <property type="entry name" value="Catalase_clade1-3"/>
    <property type="match status" value="1"/>
</dbReference>
<dbReference type="GO" id="GO:0042542">
    <property type="term" value="P:response to hydrogen peroxide"/>
    <property type="evidence" value="ECO:0007669"/>
    <property type="project" value="TreeGrafter"/>
</dbReference>
<sequence length="466" mass="52346">MRNLVHYILIVLPFGSFTLGWNSTMDGASEQLLDYAKNQRIPQQAVSSSGILIDDIINSLSAGPRGPLLIEDSNFFNQMQAFNRERISSRIIFGKGGGASGYIEITQNLSRFSIAKIFSRSKIKYGVRARFSRMNADPGRPDTLRDLGSLAFKFYTEEGNWDLVAINFPVFYIRDPYKFYDLVHALRPNPATNLPSNQGLETITNEEAQTLAGTNPDYYISDLYNNIFAGNFPSWELQVHIATQRDAHSASFNIFDPTNLWPRRMFSVFNVGKIVLNKNPSNYFVDVENIAFNPANMVPGIQPTVDRILQSRLFAYNDAQMYRLGVNSNLLMANAPVLDVHNYERDGMNRYKGNQGGAVNYFINSFNGPVPSPHISILPYSAQGVIAKFKNSDQRQTFLSALFNDYNITSEEYIRIVGNLAANLNQVDPSLQMKAVQLYNSTYPRLGEMLATALVKAGLPLKYLLA</sequence>
<feature type="domain" description="Catalase core" evidence="9">
    <location>
        <begin position="46"/>
        <end position="370"/>
    </location>
</feature>
<dbReference type="InterPro" id="IPR011614">
    <property type="entry name" value="Catalase_core"/>
</dbReference>
<evidence type="ECO:0000256" key="1">
    <source>
        <dbReference type="ARBA" id="ARBA00005329"/>
    </source>
</evidence>
<comment type="similarity">
    <text evidence="1">Belongs to the catalase family.</text>
</comment>
<dbReference type="Pfam" id="PF00199">
    <property type="entry name" value="Catalase"/>
    <property type="match status" value="1"/>
</dbReference>
<accession>A0A8I6RM62</accession>
<dbReference type="Proteomes" id="UP000494040">
    <property type="component" value="Unassembled WGS sequence"/>
</dbReference>
<dbReference type="OrthoDB" id="6880011at2759"/>
<evidence type="ECO:0000313" key="10">
    <source>
        <dbReference type="EnsemblMetazoa" id="XP_014247976.1"/>
    </source>
</evidence>
<dbReference type="PANTHER" id="PTHR11465">
    <property type="entry name" value="CATALASE"/>
    <property type="match status" value="1"/>
</dbReference>
<dbReference type="InterPro" id="IPR002226">
    <property type="entry name" value="Catalase_haem_BS"/>
</dbReference>
<dbReference type="GO" id="GO:0005777">
    <property type="term" value="C:peroxisome"/>
    <property type="evidence" value="ECO:0007669"/>
    <property type="project" value="TreeGrafter"/>
</dbReference>
<dbReference type="PROSITE" id="PS00437">
    <property type="entry name" value="CATALASE_1"/>
    <property type="match status" value="1"/>
</dbReference>
<keyword evidence="3 7" id="KW-0349">Heme</keyword>
<evidence type="ECO:0000256" key="6">
    <source>
        <dbReference type="ARBA" id="ARBA00023004"/>
    </source>
</evidence>
<evidence type="ECO:0000256" key="7">
    <source>
        <dbReference type="PIRSR" id="PIRSR038928-2"/>
    </source>
</evidence>
<keyword evidence="2" id="KW-0575">Peroxidase</keyword>
<keyword evidence="8" id="KW-0732">Signal</keyword>
<dbReference type="PANTHER" id="PTHR11465:SF9">
    <property type="entry name" value="CATALASE"/>
    <property type="match status" value="1"/>
</dbReference>
<feature type="signal peptide" evidence="8">
    <location>
        <begin position="1"/>
        <end position="20"/>
    </location>
</feature>
<evidence type="ECO:0000256" key="2">
    <source>
        <dbReference type="ARBA" id="ARBA00022559"/>
    </source>
</evidence>
<dbReference type="AlphaFoldDB" id="A0A8I6RM62"/>
<dbReference type="InterPro" id="IPR024711">
    <property type="entry name" value="Catalase_clade1/3"/>
</dbReference>
<keyword evidence="6 7" id="KW-0408">Iron</keyword>
<reference evidence="10" key="1">
    <citation type="submission" date="2022-01" db="UniProtKB">
        <authorList>
            <consortium name="EnsemblMetazoa"/>
        </authorList>
    </citation>
    <scope>IDENTIFICATION</scope>
</reference>
<dbReference type="SMART" id="SM01060">
    <property type="entry name" value="Catalase"/>
    <property type="match status" value="1"/>
</dbReference>
<dbReference type="GO" id="GO:0020037">
    <property type="term" value="F:heme binding"/>
    <property type="evidence" value="ECO:0007669"/>
    <property type="project" value="InterPro"/>
</dbReference>
<evidence type="ECO:0000259" key="9">
    <source>
        <dbReference type="SMART" id="SM01060"/>
    </source>
</evidence>
<dbReference type="GO" id="GO:0046872">
    <property type="term" value="F:metal ion binding"/>
    <property type="evidence" value="ECO:0007669"/>
    <property type="project" value="UniProtKB-KW"/>
</dbReference>
<dbReference type="GO" id="GO:0042744">
    <property type="term" value="P:hydrogen peroxide catabolic process"/>
    <property type="evidence" value="ECO:0007669"/>
    <property type="project" value="TreeGrafter"/>
</dbReference>
<evidence type="ECO:0000256" key="8">
    <source>
        <dbReference type="SAM" id="SignalP"/>
    </source>
</evidence>
<keyword evidence="4 7" id="KW-0479">Metal-binding</keyword>
<dbReference type="PRINTS" id="PR00067">
    <property type="entry name" value="CATALASE"/>
</dbReference>
<evidence type="ECO:0000256" key="3">
    <source>
        <dbReference type="ARBA" id="ARBA00022617"/>
    </source>
</evidence>
<dbReference type="GO" id="GO:0004096">
    <property type="term" value="F:catalase activity"/>
    <property type="evidence" value="ECO:0007669"/>
    <property type="project" value="InterPro"/>
</dbReference>
<dbReference type="EnsemblMetazoa" id="XM_014392490.2">
    <property type="protein sequence ID" value="XP_014247976.1"/>
    <property type="gene ID" value="LOC106665783"/>
</dbReference>
<feature type="chain" id="PRO_5035192722" description="Catalase core domain-containing protein" evidence="8">
    <location>
        <begin position="21"/>
        <end position="466"/>
    </location>
</feature>
<dbReference type="GO" id="GO:0005739">
    <property type="term" value="C:mitochondrion"/>
    <property type="evidence" value="ECO:0007669"/>
    <property type="project" value="TreeGrafter"/>
</dbReference>
<feature type="binding site" description="axial binding residue" evidence="7">
    <location>
        <position position="316"/>
    </location>
    <ligand>
        <name>heme</name>
        <dbReference type="ChEBI" id="CHEBI:30413"/>
    </ligand>
    <ligandPart>
        <name>Fe</name>
        <dbReference type="ChEBI" id="CHEBI:18248"/>
    </ligandPart>
</feature>
<name>A0A8I6RM62_CIMLE</name>
<comment type="cofactor">
    <cofactor evidence="7">
        <name>heme</name>
        <dbReference type="ChEBI" id="CHEBI:30413"/>
    </cofactor>
</comment>
<keyword evidence="5" id="KW-0560">Oxidoreductase</keyword>
<dbReference type="PROSITE" id="PS51402">
    <property type="entry name" value="CATALASE_3"/>
    <property type="match status" value="1"/>
</dbReference>
<evidence type="ECO:0000313" key="11">
    <source>
        <dbReference type="Proteomes" id="UP000494040"/>
    </source>
</evidence>
<dbReference type="RefSeq" id="XP_014247976.1">
    <property type="nucleotide sequence ID" value="XM_014392490.2"/>
</dbReference>
<dbReference type="SUPFAM" id="SSF56634">
    <property type="entry name" value="Heme-dependent catalase-like"/>
    <property type="match status" value="1"/>
</dbReference>
<evidence type="ECO:0000256" key="5">
    <source>
        <dbReference type="ARBA" id="ARBA00023002"/>
    </source>
</evidence>